<dbReference type="Gene3D" id="3.30.40.10">
    <property type="entry name" value="Zinc/RING finger domain, C3HC4 (zinc finger)"/>
    <property type="match status" value="1"/>
</dbReference>
<accession>A0A485KRI8</accession>
<keyword evidence="8" id="KW-1185">Reference proteome</keyword>
<evidence type="ECO:0000313" key="6">
    <source>
        <dbReference type="EMBL" id="KAF0698508.1"/>
    </source>
</evidence>
<dbReference type="GO" id="GO:0032266">
    <property type="term" value="F:phosphatidylinositol-3-phosphate binding"/>
    <property type="evidence" value="ECO:0007669"/>
    <property type="project" value="TreeGrafter"/>
</dbReference>
<keyword evidence="3" id="KW-0862">Zinc</keyword>
<gene>
    <name evidence="7" type="primary">Aste57867_10875</name>
    <name evidence="6" type="ORF">As57867_010835</name>
    <name evidence="7" type="ORF">ASTE57867_10875</name>
</gene>
<evidence type="ECO:0000313" key="8">
    <source>
        <dbReference type="Proteomes" id="UP000332933"/>
    </source>
</evidence>
<dbReference type="Pfam" id="PF01363">
    <property type="entry name" value="FYVE"/>
    <property type="match status" value="1"/>
</dbReference>
<dbReference type="InterPro" id="IPR017455">
    <property type="entry name" value="Znf_FYVE-rel"/>
</dbReference>
<dbReference type="SUPFAM" id="SSF57903">
    <property type="entry name" value="FYVE/PHD zinc finger"/>
    <property type="match status" value="1"/>
</dbReference>
<protein>
    <submittedName>
        <fullName evidence="7">Aste57867_10875 protein</fullName>
    </submittedName>
</protein>
<name>A0A485KRI8_9STRA</name>
<evidence type="ECO:0000256" key="3">
    <source>
        <dbReference type="ARBA" id="ARBA00022833"/>
    </source>
</evidence>
<dbReference type="PANTHER" id="PTHR47794:SF1">
    <property type="entry name" value="VACUOLAR PROTEIN SORTING-ASSOCIATED PROTEIN 27"/>
    <property type="match status" value="1"/>
</dbReference>
<dbReference type="InterPro" id="IPR000306">
    <property type="entry name" value="Znf_FYVE"/>
</dbReference>
<dbReference type="GO" id="GO:0006623">
    <property type="term" value="P:protein targeting to vacuole"/>
    <property type="evidence" value="ECO:0007669"/>
    <property type="project" value="TreeGrafter"/>
</dbReference>
<dbReference type="AlphaFoldDB" id="A0A485KRI8"/>
<evidence type="ECO:0000256" key="4">
    <source>
        <dbReference type="PROSITE-ProRule" id="PRU00091"/>
    </source>
</evidence>
<dbReference type="EMBL" id="CAADRA010005256">
    <property type="protein sequence ID" value="VFT87743.1"/>
    <property type="molecule type" value="Genomic_DNA"/>
</dbReference>
<feature type="domain" description="FYVE-type" evidence="5">
    <location>
        <begin position="31"/>
        <end position="91"/>
    </location>
</feature>
<dbReference type="EMBL" id="VJMH01005235">
    <property type="protein sequence ID" value="KAF0698508.1"/>
    <property type="molecule type" value="Genomic_DNA"/>
</dbReference>
<evidence type="ECO:0000259" key="5">
    <source>
        <dbReference type="PROSITE" id="PS50178"/>
    </source>
</evidence>
<reference evidence="6" key="2">
    <citation type="submission" date="2019-06" db="EMBL/GenBank/DDBJ databases">
        <title>Genomics analysis of Aphanomyces spp. identifies a new class of oomycete effector associated with host adaptation.</title>
        <authorList>
            <person name="Gaulin E."/>
        </authorList>
    </citation>
    <scope>NUCLEOTIDE SEQUENCE</scope>
    <source>
        <strain evidence="6">CBS 578.67</strain>
    </source>
</reference>
<dbReference type="InterPro" id="IPR013083">
    <property type="entry name" value="Znf_RING/FYVE/PHD"/>
</dbReference>
<dbReference type="OrthoDB" id="68108at2759"/>
<dbReference type="SMART" id="SM00064">
    <property type="entry name" value="FYVE"/>
    <property type="match status" value="1"/>
</dbReference>
<evidence type="ECO:0000313" key="7">
    <source>
        <dbReference type="EMBL" id="VFT87743.1"/>
    </source>
</evidence>
<evidence type="ECO:0000256" key="2">
    <source>
        <dbReference type="ARBA" id="ARBA00022771"/>
    </source>
</evidence>
<dbReference type="Proteomes" id="UP000332933">
    <property type="component" value="Unassembled WGS sequence"/>
</dbReference>
<dbReference type="GO" id="GO:0033565">
    <property type="term" value="C:ESCRT-0 complex"/>
    <property type="evidence" value="ECO:0007669"/>
    <property type="project" value="TreeGrafter"/>
</dbReference>
<dbReference type="PROSITE" id="PS50178">
    <property type="entry name" value="ZF_FYVE"/>
    <property type="match status" value="1"/>
</dbReference>
<proteinExistence type="predicted"/>
<organism evidence="7 8">
    <name type="scientific">Aphanomyces stellatus</name>
    <dbReference type="NCBI Taxonomy" id="120398"/>
    <lineage>
        <taxon>Eukaryota</taxon>
        <taxon>Sar</taxon>
        <taxon>Stramenopiles</taxon>
        <taxon>Oomycota</taxon>
        <taxon>Saprolegniomycetes</taxon>
        <taxon>Saprolegniales</taxon>
        <taxon>Verrucalvaceae</taxon>
        <taxon>Aphanomyces</taxon>
    </lineage>
</organism>
<dbReference type="GO" id="GO:0043130">
    <property type="term" value="F:ubiquitin binding"/>
    <property type="evidence" value="ECO:0007669"/>
    <property type="project" value="TreeGrafter"/>
</dbReference>
<dbReference type="GO" id="GO:0008270">
    <property type="term" value="F:zinc ion binding"/>
    <property type="evidence" value="ECO:0007669"/>
    <property type="project" value="UniProtKB-KW"/>
</dbReference>
<keyword evidence="2 4" id="KW-0863">Zinc-finger</keyword>
<keyword evidence="1" id="KW-0479">Metal-binding</keyword>
<dbReference type="GO" id="GO:0043328">
    <property type="term" value="P:protein transport to vacuole involved in ubiquitin-dependent protein catabolic process via the multivesicular body sorting pathway"/>
    <property type="evidence" value="ECO:0007669"/>
    <property type="project" value="TreeGrafter"/>
</dbReference>
<dbReference type="PANTHER" id="PTHR47794">
    <property type="entry name" value="VACUOLAR PROTEIN SORTING-ASSOCIATED PROTEIN 27"/>
    <property type="match status" value="1"/>
</dbReference>
<dbReference type="InterPro" id="IPR011011">
    <property type="entry name" value="Znf_FYVE_PHD"/>
</dbReference>
<sequence>MGVSVDRTASIIDMRESYLPQKQQPAPWQPDDASDACTTCAGEFTWTRRRHHCRACGCLVCADCSPSLLALPHLGYETPVRVCNACTPMLSPANSDTSSTASDDDVATFSSDCLDAALNEIAAHARAKPDFVKSEAINWLVDSAVASTRTTATGMFRRLVQDSRIALTPGGAITYMISTSDVADATSHCAYLSTETTKCRNCARSYLARMAPAVGFCSLDCKTNSEFSRADALRAEMLCD</sequence>
<evidence type="ECO:0000256" key="1">
    <source>
        <dbReference type="ARBA" id="ARBA00022723"/>
    </source>
</evidence>
<reference evidence="7 8" key="1">
    <citation type="submission" date="2019-03" db="EMBL/GenBank/DDBJ databases">
        <authorList>
            <person name="Gaulin E."/>
            <person name="Dumas B."/>
        </authorList>
    </citation>
    <scope>NUCLEOTIDE SEQUENCE [LARGE SCALE GENOMIC DNA]</scope>
    <source>
        <strain evidence="7">CBS 568.67</strain>
    </source>
</reference>